<feature type="compositionally biased region" description="Basic and acidic residues" evidence="1">
    <location>
        <begin position="97"/>
        <end position="110"/>
    </location>
</feature>
<accession>A0A6A6TT63</accession>
<evidence type="ECO:0000256" key="1">
    <source>
        <dbReference type="SAM" id="MobiDB-lite"/>
    </source>
</evidence>
<evidence type="ECO:0000313" key="2">
    <source>
        <dbReference type="EMBL" id="KAF2661814.1"/>
    </source>
</evidence>
<keyword evidence="3" id="KW-1185">Reference proteome</keyword>
<proteinExistence type="predicted"/>
<feature type="compositionally biased region" description="Low complexity" evidence="1">
    <location>
        <begin position="47"/>
        <end position="64"/>
    </location>
</feature>
<protein>
    <submittedName>
        <fullName evidence="2">Uncharacterized protein</fullName>
    </submittedName>
</protein>
<feature type="region of interest" description="Disordered" evidence="1">
    <location>
        <begin position="47"/>
        <end position="110"/>
    </location>
</feature>
<dbReference type="AlphaFoldDB" id="A0A6A6TT63"/>
<feature type="compositionally biased region" description="Polar residues" evidence="1">
    <location>
        <begin position="74"/>
        <end position="87"/>
    </location>
</feature>
<organism evidence="2 3">
    <name type="scientific">Lophiostoma macrostomum CBS 122681</name>
    <dbReference type="NCBI Taxonomy" id="1314788"/>
    <lineage>
        <taxon>Eukaryota</taxon>
        <taxon>Fungi</taxon>
        <taxon>Dikarya</taxon>
        <taxon>Ascomycota</taxon>
        <taxon>Pezizomycotina</taxon>
        <taxon>Dothideomycetes</taxon>
        <taxon>Pleosporomycetidae</taxon>
        <taxon>Pleosporales</taxon>
        <taxon>Lophiostomataceae</taxon>
        <taxon>Lophiostoma</taxon>
    </lineage>
</organism>
<dbReference type="Proteomes" id="UP000799324">
    <property type="component" value="Unassembled WGS sequence"/>
</dbReference>
<sequence>MLPLHQLNPTQIHKLLSRHLLSSHPSLAKIALICSAYISLALLPSHSPQSFSPQISPHISPSPSGAQPYLVSYPQPQLSAQTPTASSELRPLPPVDSGKRAKRTFEGRWA</sequence>
<gene>
    <name evidence="2" type="ORF">K491DRAFT_687210</name>
</gene>
<name>A0A6A6TT63_9PLEO</name>
<reference evidence="2" key="1">
    <citation type="journal article" date="2020" name="Stud. Mycol.">
        <title>101 Dothideomycetes genomes: a test case for predicting lifestyles and emergence of pathogens.</title>
        <authorList>
            <person name="Haridas S."/>
            <person name="Albert R."/>
            <person name="Binder M."/>
            <person name="Bloem J."/>
            <person name="Labutti K."/>
            <person name="Salamov A."/>
            <person name="Andreopoulos B."/>
            <person name="Baker S."/>
            <person name="Barry K."/>
            <person name="Bills G."/>
            <person name="Bluhm B."/>
            <person name="Cannon C."/>
            <person name="Castanera R."/>
            <person name="Culley D."/>
            <person name="Daum C."/>
            <person name="Ezra D."/>
            <person name="Gonzalez J."/>
            <person name="Henrissat B."/>
            <person name="Kuo A."/>
            <person name="Liang C."/>
            <person name="Lipzen A."/>
            <person name="Lutzoni F."/>
            <person name="Magnuson J."/>
            <person name="Mondo S."/>
            <person name="Nolan M."/>
            <person name="Ohm R."/>
            <person name="Pangilinan J."/>
            <person name="Park H.-J."/>
            <person name="Ramirez L."/>
            <person name="Alfaro M."/>
            <person name="Sun H."/>
            <person name="Tritt A."/>
            <person name="Yoshinaga Y."/>
            <person name="Zwiers L.-H."/>
            <person name="Turgeon B."/>
            <person name="Goodwin S."/>
            <person name="Spatafora J."/>
            <person name="Crous P."/>
            <person name="Grigoriev I."/>
        </authorList>
    </citation>
    <scope>NUCLEOTIDE SEQUENCE</scope>
    <source>
        <strain evidence="2">CBS 122681</strain>
    </source>
</reference>
<dbReference type="EMBL" id="MU004292">
    <property type="protein sequence ID" value="KAF2661814.1"/>
    <property type="molecule type" value="Genomic_DNA"/>
</dbReference>
<evidence type="ECO:0000313" key="3">
    <source>
        <dbReference type="Proteomes" id="UP000799324"/>
    </source>
</evidence>